<evidence type="ECO:0000256" key="1">
    <source>
        <dbReference type="ARBA" id="ARBA00005790"/>
    </source>
</evidence>
<dbReference type="NCBIfam" id="TIGR03263">
    <property type="entry name" value="guanyl_kin"/>
    <property type="match status" value="1"/>
</dbReference>
<keyword evidence="6" id="KW-0067">ATP-binding</keyword>
<organism evidence="8 9">
    <name type="scientific">Strongyloides papillosus</name>
    <name type="common">Intestinal threadworm</name>
    <dbReference type="NCBI Taxonomy" id="174720"/>
    <lineage>
        <taxon>Eukaryota</taxon>
        <taxon>Metazoa</taxon>
        <taxon>Ecdysozoa</taxon>
        <taxon>Nematoda</taxon>
        <taxon>Chromadorea</taxon>
        <taxon>Rhabditida</taxon>
        <taxon>Tylenchina</taxon>
        <taxon>Panagrolaimomorpha</taxon>
        <taxon>Strongyloidoidea</taxon>
        <taxon>Strongyloididae</taxon>
        <taxon>Strongyloides</taxon>
    </lineage>
</organism>
<dbReference type="STRING" id="174720.A0A0N5CFW1"/>
<keyword evidence="5" id="KW-0418">Kinase</keyword>
<evidence type="ECO:0000256" key="2">
    <source>
        <dbReference type="ARBA" id="ARBA00012961"/>
    </source>
</evidence>
<dbReference type="InterPro" id="IPR020590">
    <property type="entry name" value="Guanylate_kinase_CS"/>
</dbReference>
<dbReference type="GO" id="GO:0005829">
    <property type="term" value="C:cytosol"/>
    <property type="evidence" value="ECO:0007669"/>
    <property type="project" value="TreeGrafter"/>
</dbReference>
<dbReference type="PROSITE" id="PS50052">
    <property type="entry name" value="GUANYLATE_KINASE_2"/>
    <property type="match status" value="1"/>
</dbReference>
<keyword evidence="8" id="KW-1185">Reference proteome</keyword>
<dbReference type="InterPro" id="IPR027417">
    <property type="entry name" value="P-loop_NTPase"/>
</dbReference>
<dbReference type="EC" id="2.7.4.8" evidence="2"/>
<evidence type="ECO:0000313" key="8">
    <source>
        <dbReference type="Proteomes" id="UP000046392"/>
    </source>
</evidence>
<dbReference type="WBParaSite" id="SPAL_0001674300.1">
    <property type="protein sequence ID" value="SPAL_0001674300.1"/>
    <property type="gene ID" value="SPAL_0001674300"/>
</dbReference>
<dbReference type="InterPro" id="IPR017665">
    <property type="entry name" value="Guanylate_kinase"/>
</dbReference>
<dbReference type="InterPro" id="IPR008144">
    <property type="entry name" value="Guanylate_kin-like_dom"/>
</dbReference>
<dbReference type="AlphaFoldDB" id="A0A0N5CFW1"/>
<accession>A0A0N5CFW1</accession>
<evidence type="ECO:0000313" key="9">
    <source>
        <dbReference type="WBParaSite" id="SPAL_0001674300.1"/>
    </source>
</evidence>
<dbReference type="Proteomes" id="UP000046392">
    <property type="component" value="Unplaced"/>
</dbReference>
<evidence type="ECO:0000256" key="4">
    <source>
        <dbReference type="ARBA" id="ARBA00022741"/>
    </source>
</evidence>
<dbReference type="CDD" id="cd00071">
    <property type="entry name" value="GMPK"/>
    <property type="match status" value="1"/>
</dbReference>
<dbReference type="PANTHER" id="PTHR23117">
    <property type="entry name" value="GUANYLATE KINASE-RELATED"/>
    <property type="match status" value="1"/>
</dbReference>
<evidence type="ECO:0000256" key="5">
    <source>
        <dbReference type="ARBA" id="ARBA00022777"/>
    </source>
</evidence>
<protein>
    <recommendedName>
        <fullName evidence="2">guanylate kinase</fullName>
        <ecNumber evidence="2">2.7.4.8</ecNumber>
    </recommendedName>
</protein>
<sequence>MIVLLFHKFLTFTIDIKNDFEIYTNFPQSKHYKYKSIRSLLSSQYSFIFIFLNFPPFKQNTTTFDFYHYSYHTNFSSSTIIFSIRRIFNLFYSMTNICPIVISGPSGGGKSTILTRAMKEYPDMFGFSVSNTTRQPREGEQHGVHYWFTSREEMVQMIENGEFIEYATFGSNIYGTSKKAVEEVSKTGKICILDLELQGVRSIKNSNFQAKFILIKAPSIEELERRLRARNTETEESLQLRLKHAKEDMEIIDNEPMLFDSIIVNDDFEHAYNKFMDCIKDEIKQLQSRHTA</sequence>
<dbReference type="PANTHER" id="PTHR23117:SF13">
    <property type="entry name" value="GUANYLATE KINASE"/>
    <property type="match status" value="1"/>
</dbReference>
<dbReference type="GO" id="GO:0005524">
    <property type="term" value="F:ATP binding"/>
    <property type="evidence" value="ECO:0007669"/>
    <property type="project" value="UniProtKB-KW"/>
</dbReference>
<dbReference type="GO" id="GO:0004385">
    <property type="term" value="F:GMP kinase activity"/>
    <property type="evidence" value="ECO:0007669"/>
    <property type="project" value="UniProtKB-EC"/>
</dbReference>
<reference evidence="9" key="1">
    <citation type="submission" date="2017-02" db="UniProtKB">
        <authorList>
            <consortium name="WormBaseParasite"/>
        </authorList>
    </citation>
    <scope>IDENTIFICATION</scope>
</reference>
<dbReference type="SMART" id="SM00072">
    <property type="entry name" value="GuKc"/>
    <property type="match status" value="1"/>
</dbReference>
<dbReference type="Pfam" id="PF00625">
    <property type="entry name" value="Guanylate_kin"/>
    <property type="match status" value="1"/>
</dbReference>
<name>A0A0N5CFW1_STREA</name>
<feature type="domain" description="Guanylate kinase-like" evidence="7">
    <location>
        <begin position="97"/>
        <end position="280"/>
    </location>
</feature>
<comment type="similarity">
    <text evidence="1">Belongs to the guanylate kinase family.</text>
</comment>
<dbReference type="Gene3D" id="3.40.50.300">
    <property type="entry name" value="P-loop containing nucleotide triphosphate hydrolases"/>
    <property type="match status" value="1"/>
</dbReference>
<dbReference type="PROSITE" id="PS00856">
    <property type="entry name" value="GUANYLATE_KINASE_1"/>
    <property type="match status" value="1"/>
</dbReference>
<proteinExistence type="inferred from homology"/>
<evidence type="ECO:0000256" key="3">
    <source>
        <dbReference type="ARBA" id="ARBA00022679"/>
    </source>
</evidence>
<dbReference type="InterPro" id="IPR008145">
    <property type="entry name" value="GK/Ca_channel_bsu"/>
</dbReference>
<evidence type="ECO:0000256" key="6">
    <source>
        <dbReference type="ARBA" id="ARBA00022840"/>
    </source>
</evidence>
<dbReference type="FunFam" id="3.40.50.300:FF:000776">
    <property type="entry name" value="Guanylate kinase 2"/>
    <property type="match status" value="1"/>
</dbReference>
<keyword evidence="3" id="KW-0808">Transferase</keyword>
<evidence type="ECO:0000259" key="7">
    <source>
        <dbReference type="PROSITE" id="PS50052"/>
    </source>
</evidence>
<keyword evidence="4" id="KW-0547">Nucleotide-binding</keyword>
<dbReference type="SUPFAM" id="SSF52540">
    <property type="entry name" value="P-loop containing nucleoside triphosphate hydrolases"/>
    <property type="match status" value="1"/>
</dbReference>